<keyword evidence="3" id="KW-1185">Reference proteome</keyword>
<comment type="caution">
    <text evidence="2">The sequence shown here is derived from an EMBL/GenBank/DDBJ whole genome shotgun (WGS) entry which is preliminary data.</text>
</comment>
<gene>
    <name evidence="2" type="ORF">EDC90_10554</name>
</gene>
<reference evidence="2 3" key="1">
    <citation type="submission" date="2019-03" db="EMBL/GenBank/DDBJ databases">
        <title>Freshwater and sediment microbial communities from various areas in North America, analyzing microbe dynamics in response to fracking.</title>
        <authorList>
            <person name="Lamendella R."/>
        </authorList>
    </citation>
    <scope>NUCLEOTIDE SEQUENCE [LARGE SCALE GENOMIC DNA]</scope>
    <source>
        <strain evidence="2 3">175.2</strain>
    </source>
</reference>
<evidence type="ECO:0000313" key="3">
    <source>
        <dbReference type="Proteomes" id="UP000295097"/>
    </source>
</evidence>
<accession>A0A4R3ND76</accession>
<sequence>MGGGLKQRPAKEPHERKPVRNPKLGLVIGKVIKRLQHQDLEHHDRWFQADRRPPSKPDIFFDRIARQRSRLLHQTQ</sequence>
<dbReference type="EMBL" id="SMAR01000055">
    <property type="protein sequence ID" value="TCT28922.1"/>
    <property type="molecule type" value="Genomic_DNA"/>
</dbReference>
<proteinExistence type="predicted"/>
<dbReference type="Proteomes" id="UP000295097">
    <property type="component" value="Unassembled WGS sequence"/>
</dbReference>
<feature type="region of interest" description="Disordered" evidence="1">
    <location>
        <begin position="1"/>
        <end position="23"/>
    </location>
</feature>
<dbReference type="AlphaFoldDB" id="A0A4R3ND76"/>
<evidence type="ECO:0000313" key="2">
    <source>
        <dbReference type="EMBL" id="TCT28922.1"/>
    </source>
</evidence>
<name>A0A4R3ND76_9HYPH</name>
<feature type="compositionally biased region" description="Basic and acidic residues" evidence="1">
    <location>
        <begin position="9"/>
        <end position="18"/>
    </location>
</feature>
<organism evidence="2 3">
    <name type="scientific">Martelella mediterranea</name>
    <dbReference type="NCBI Taxonomy" id="293089"/>
    <lineage>
        <taxon>Bacteria</taxon>
        <taxon>Pseudomonadati</taxon>
        <taxon>Pseudomonadota</taxon>
        <taxon>Alphaproteobacteria</taxon>
        <taxon>Hyphomicrobiales</taxon>
        <taxon>Aurantimonadaceae</taxon>
        <taxon>Martelella</taxon>
    </lineage>
</organism>
<evidence type="ECO:0000256" key="1">
    <source>
        <dbReference type="SAM" id="MobiDB-lite"/>
    </source>
</evidence>
<protein>
    <submittedName>
        <fullName evidence="2">Uncharacterized protein</fullName>
    </submittedName>
</protein>